<keyword evidence="4" id="KW-1185">Reference proteome</keyword>
<dbReference type="InterPro" id="IPR013083">
    <property type="entry name" value="Znf_RING/FYVE/PHD"/>
</dbReference>
<dbReference type="AlphaFoldDB" id="A0A022RRJ2"/>
<evidence type="ECO:0000256" key="1">
    <source>
        <dbReference type="PROSITE-ProRule" id="PRU00175"/>
    </source>
</evidence>
<reference evidence="3 4" key="1">
    <citation type="journal article" date="2013" name="Proc. Natl. Acad. Sci. U.S.A.">
        <title>Fine-scale variation in meiotic recombination in Mimulus inferred from population shotgun sequencing.</title>
        <authorList>
            <person name="Hellsten U."/>
            <person name="Wright K.M."/>
            <person name="Jenkins J."/>
            <person name="Shu S."/>
            <person name="Yuan Y."/>
            <person name="Wessler S.R."/>
            <person name="Schmutz J."/>
            <person name="Willis J.H."/>
            <person name="Rokhsar D.S."/>
        </authorList>
    </citation>
    <scope>NUCLEOTIDE SEQUENCE [LARGE SCALE GENOMIC DNA]</scope>
    <source>
        <strain evidence="4">cv. DUN x IM62</strain>
    </source>
</reference>
<keyword evidence="1" id="KW-0862">Zinc</keyword>
<dbReference type="Gene3D" id="3.30.40.10">
    <property type="entry name" value="Zinc/RING finger domain, C3HC4 (zinc finger)"/>
    <property type="match status" value="1"/>
</dbReference>
<dbReference type="GO" id="GO:0016567">
    <property type="term" value="P:protein ubiquitination"/>
    <property type="evidence" value="ECO:0000318"/>
    <property type="project" value="GO_Central"/>
</dbReference>
<evidence type="ECO:0000313" key="3">
    <source>
        <dbReference type="EMBL" id="EYU42378.1"/>
    </source>
</evidence>
<dbReference type="SMART" id="SM00184">
    <property type="entry name" value="RING"/>
    <property type="match status" value="1"/>
</dbReference>
<dbReference type="PROSITE" id="PS50089">
    <property type="entry name" value="ZF_RING_2"/>
    <property type="match status" value="1"/>
</dbReference>
<dbReference type="GO" id="GO:0008270">
    <property type="term" value="F:zinc ion binding"/>
    <property type="evidence" value="ECO:0007669"/>
    <property type="project" value="UniProtKB-KW"/>
</dbReference>
<evidence type="ECO:0000313" key="4">
    <source>
        <dbReference type="Proteomes" id="UP000030748"/>
    </source>
</evidence>
<name>A0A022RRJ2_ERYGU</name>
<sequence>MPVRRCRPVAGVAARGVAGYEYRYRFSVDEEDEIAKLYKFQIHRGKKTYLFEIRTSFVIKTIDGQEQIMDSERYDAQVYDDSNEHGFMMMVEHRLADYWMTKDEISTFVHETCDFASQIGKDPKNESRLLIPVVIHLDVCTVQQENESVDSVNNRAIREQNLIPFYVWPEATVDRGKFNNYLLLFCLNLVMARANVGDVVDHRSGMRPRVRVEDVEEGMTIMPLCNICLRGPMIGTYVSWLPSCNHAFHLHCIVRRLLLEDNHFCPTCQVRAYPRVQSAVLLYIPRGGRHRHEGGGGGRWWRHSCGTANCIDVHEPTHAHTDTSTHTHTHHRHLKW</sequence>
<accession>A0A022RRJ2</accession>
<gene>
    <name evidence="3" type="ORF">MIMGU_mgv1a009630mg</name>
</gene>
<dbReference type="SUPFAM" id="SSF57850">
    <property type="entry name" value="RING/U-box"/>
    <property type="match status" value="1"/>
</dbReference>
<organism evidence="3 4">
    <name type="scientific">Erythranthe guttata</name>
    <name type="common">Yellow monkey flower</name>
    <name type="synonym">Mimulus guttatus</name>
    <dbReference type="NCBI Taxonomy" id="4155"/>
    <lineage>
        <taxon>Eukaryota</taxon>
        <taxon>Viridiplantae</taxon>
        <taxon>Streptophyta</taxon>
        <taxon>Embryophyta</taxon>
        <taxon>Tracheophyta</taxon>
        <taxon>Spermatophyta</taxon>
        <taxon>Magnoliopsida</taxon>
        <taxon>eudicotyledons</taxon>
        <taxon>Gunneridae</taxon>
        <taxon>Pentapetalae</taxon>
        <taxon>asterids</taxon>
        <taxon>lamiids</taxon>
        <taxon>Lamiales</taxon>
        <taxon>Phrymaceae</taxon>
        <taxon>Erythranthe</taxon>
    </lineage>
</organism>
<dbReference type="Proteomes" id="UP000030748">
    <property type="component" value="Unassembled WGS sequence"/>
</dbReference>
<proteinExistence type="predicted"/>
<dbReference type="CDD" id="cd16448">
    <property type="entry name" value="RING-H2"/>
    <property type="match status" value="1"/>
</dbReference>
<protein>
    <recommendedName>
        <fullName evidence="2">RING-type domain-containing protein</fullName>
    </recommendedName>
</protein>
<keyword evidence="1" id="KW-0479">Metal-binding</keyword>
<keyword evidence="1" id="KW-0863">Zinc-finger</keyword>
<feature type="domain" description="RING-type" evidence="2">
    <location>
        <begin position="225"/>
        <end position="269"/>
    </location>
</feature>
<dbReference type="InterPro" id="IPR001841">
    <property type="entry name" value="Znf_RING"/>
</dbReference>
<evidence type="ECO:0000259" key="2">
    <source>
        <dbReference type="PROSITE" id="PS50089"/>
    </source>
</evidence>
<dbReference type="EMBL" id="KI630297">
    <property type="protein sequence ID" value="EYU42378.1"/>
    <property type="molecule type" value="Genomic_DNA"/>
</dbReference>